<dbReference type="InterPro" id="IPR002528">
    <property type="entry name" value="MATE_fam"/>
</dbReference>
<dbReference type="EMBL" id="JAAGRN010000006">
    <property type="protein sequence ID" value="NDY83635.1"/>
    <property type="molecule type" value="Genomic_DNA"/>
</dbReference>
<feature type="transmembrane region" description="Helical" evidence="10">
    <location>
        <begin position="431"/>
        <end position="455"/>
    </location>
</feature>
<evidence type="ECO:0000256" key="8">
    <source>
        <dbReference type="ARBA" id="ARBA00023136"/>
    </source>
</evidence>
<evidence type="ECO:0000256" key="1">
    <source>
        <dbReference type="ARBA" id="ARBA00004429"/>
    </source>
</evidence>
<protein>
    <recommendedName>
        <fullName evidence="9">Multidrug-efflux transporter</fullName>
    </recommendedName>
</protein>
<keyword evidence="6 10" id="KW-1133">Transmembrane helix</keyword>
<dbReference type="CDD" id="cd13131">
    <property type="entry name" value="MATE_NorM_like"/>
    <property type="match status" value="1"/>
</dbReference>
<feature type="transmembrane region" description="Helical" evidence="10">
    <location>
        <begin position="164"/>
        <end position="186"/>
    </location>
</feature>
<dbReference type="InterPro" id="IPR048279">
    <property type="entry name" value="MdtK-like"/>
</dbReference>
<dbReference type="PIRSF" id="PIRSF006603">
    <property type="entry name" value="DinF"/>
    <property type="match status" value="1"/>
</dbReference>
<feature type="transmembrane region" description="Helical" evidence="10">
    <location>
        <begin position="353"/>
        <end position="370"/>
    </location>
</feature>
<evidence type="ECO:0000256" key="9">
    <source>
        <dbReference type="ARBA" id="ARBA00031636"/>
    </source>
</evidence>
<dbReference type="PANTHER" id="PTHR43298:SF2">
    <property type="entry name" value="FMN_FAD EXPORTER YEEO-RELATED"/>
    <property type="match status" value="1"/>
</dbReference>
<keyword evidence="7" id="KW-0406">Ion transport</keyword>
<dbReference type="GO" id="GO:0042910">
    <property type="term" value="F:xenobiotic transmembrane transporter activity"/>
    <property type="evidence" value="ECO:0007669"/>
    <property type="project" value="InterPro"/>
</dbReference>
<feature type="transmembrane region" description="Helical" evidence="10">
    <location>
        <begin position="52"/>
        <end position="74"/>
    </location>
</feature>
<feature type="transmembrane region" description="Helical" evidence="10">
    <location>
        <begin position="132"/>
        <end position="152"/>
    </location>
</feature>
<dbReference type="InterPro" id="IPR050222">
    <property type="entry name" value="MATE_MdtK"/>
</dbReference>
<dbReference type="PANTHER" id="PTHR43298">
    <property type="entry name" value="MULTIDRUG RESISTANCE PROTEIN NORM-RELATED"/>
    <property type="match status" value="1"/>
</dbReference>
<evidence type="ECO:0000313" key="11">
    <source>
        <dbReference type="EMBL" id="NDY83635.1"/>
    </source>
</evidence>
<feature type="transmembrane region" description="Helical" evidence="10">
    <location>
        <begin position="198"/>
        <end position="218"/>
    </location>
</feature>
<feature type="transmembrane region" description="Helical" evidence="10">
    <location>
        <begin position="319"/>
        <end position="338"/>
    </location>
</feature>
<comment type="caution">
    <text evidence="11">The sequence shown here is derived from an EMBL/GenBank/DDBJ whole genome shotgun (WGS) entry which is preliminary data.</text>
</comment>
<evidence type="ECO:0000256" key="2">
    <source>
        <dbReference type="ARBA" id="ARBA00022448"/>
    </source>
</evidence>
<reference evidence="11" key="1">
    <citation type="submission" date="2020-02" db="EMBL/GenBank/DDBJ databases">
        <authorList>
            <person name="Chen W.-M."/>
        </authorList>
    </citation>
    <scope>NUCLEOTIDE SEQUENCE</scope>
    <source>
        <strain evidence="11">NBD-18</strain>
    </source>
</reference>
<evidence type="ECO:0000256" key="3">
    <source>
        <dbReference type="ARBA" id="ARBA00022449"/>
    </source>
</evidence>
<gene>
    <name evidence="11" type="ORF">G3I67_10360</name>
</gene>
<feature type="transmembrane region" description="Helical" evidence="10">
    <location>
        <begin position="285"/>
        <end position="307"/>
    </location>
</feature>
<dbReference type="GO" id="GO:0006811">
    <property type="term" value="P:monoatomic ion transport"/>
    <property type="evidence" value="ECO:0007669"/>
    <property type="project" value="UniProtKB-KW"/>
</dbReference>
<evidence type="ECO:0000256" key="5">
    <source>
        <dbReference type="ARBA" id="ARBA00022692"/>
    </source>
</evidence>
<organism evidence="11">
    <name type="scientific">Sheuella amnicola</name>
    <dbReference type="NCBI Taxonomy" id="2707330"/>
    <lineage>
        <taxon>Bacteria</taxon>
        <taxon>Pseudomonadati</taxon>
        <taxon>Pseudomonadota</taxon>
        <taxon>Betaproteobacteria</taxon>
        <taxon>Burkholderiales</taxon>
        <taxon>Alcaligenaceae</taxon>
        <taxon>Sheuella</taxon>
    </lineage>
</organism>
<evidence type="ECO:0000256" key="7">
    <source>
        <dbReference type="ARBA" id="ARBA00023065"/>
    </source>
</evidence>
<evidence type="ECO:0000256" key="6">
    <source>
        <dbReference type="ARBA" id="ARBA00022989"/>
    </source>
</evidence>
<dbReference type="NCBIfam" id="TIGR00797">
    <property type="entry name" value="matE"/>
    <property type="match status" value="1"/>
</dbReference>
<dbReference type="AlphaFoldDB" id="A0A6B2R8K8"/>
<accession>A0A6B2R8K8</accession>
<feature type="transmembrane region" description="Helical" evidence="10">
    <location>
        <begin position="391"/>
        <end position="411"/>
    </location>
</feature>
<evidence type="ECO:0000256" key="10">
    <source>
        <dbReference type="SAM" id="Phobius"/>
    </source>
</evidence>
<evidence type="ECO:0000256" key="4">
    <source>
        <dbReference type="ARBA" id="ARBA00022475"/>
    </source>
</evidence>
<keyword evidence="3" id="KW-0050">Antiport</keyword>
<comment type="subcellular location">
    <subcellularLocation>
        <location evidence="1">Cell inner membrane</location>
        <topology evidence="1">Multi-pass membrane protein</topology>
    </subcellularLocation>
</comment>
<keyword evidence="2" id="KW-0813">Transport</keyword>
<dbReference type="GO" id="GO:0015297">
    <property type="term" value="F:antiporter activity"/>
    <property type="evidence" value="ECO:0007669"/>
    <property type="project" value="UniProtKB-KW"/>
</dbReference>
<keyword evidence="5 10" id="KW-0812">Transmembrane</keyword>
<feature type="transmembrane region" description="Helical" evidence="10">
    <location>
        <begin position="239"/>
        <end position="265"/>
    </location>
</feature>
<name>A0A6B2R8K8_9BURK</name>
<keyword evidence="4" id="KW-1003">Cell membrane</keyword>
<proteinExistence type="predicted"/>
<feature type="transmembrane region" description="Helical" evidence="10">
    <location>
        <begin position="95"/>
        <end position="112"/>
    </location>
</feature>
<feature type="transmembrane region" description="Helical" evidence="10">
    <location>
        <begin position="21"/>
        <end position="40"/>
    </location>
</feature>
<sequence length="464" mass="49927">MVDTSPRTIGGTLRHILKHAWPILISQWASMAFGVVDTAMTGHSSPADLATMALSISIYITVFVGLMGVMHALIPIQAQYVGAGDLKRVGQSWGQGIWVALILSILGGAVMVNPDMWLRFSGDISPEVRVKVGDYLLALTFALPAGLMFRTVYALSNAVSRPKLIMMINLVGIALKVFFNWLLIFGHWGLPAMGATGAGISSAIVTWITLGAGLWVVLRNPSYKPFELRIGRPDLKAIWSILRLGLPMGGSYLIEVSAFTFMALLVAQEGTAVIGGHQIMSNLAALAYMMPMSIGVATSALAAQSIGAQNMQQAHRTSMMGLVIGLCGAVITALLLFFGRELIVATYTNNPEVAAVALSLLVLLPFFHIVDTMQCINSYLLRAHKVAMVPMLLQIFALMLIGLGGGWFMGFGPGRVLMEPLRNYLLAGSPVGAGSMWMMATIGLSVSAALLHSWYRYITQKERA</sequence>
<keyword evidence="8 10" id="KW-0472">Membrane</keyword>
<dbReference type="GO" id="GO:0005886">
    <property type="term" value="C:plasma membrane"/>
    <property type="evidence" value="ECO:0007669"/>
    <property type="project" value="UniProtKB-SubCell"/>
</dbReference>
<dbReference type="Pfam" id="PF01554">
    <property type="entry name" value="MatE"/>
    <property type="match status" value="2"/>
</dbReference>